<dbReference type="PANTHER" id="PTHR16231:SF5">
    <property type="entry name" value="COMM DOMAIN-CONTAINING PROTEIN 6"/>
    <property type="match status" value="1"/>
</dbReference>
<evidence type="ECO:0000313" key="5">
    <source>
        <dbReference type="EMBL" id="KAK6168524.1"/>
    </source>
</evidence>
<dbReference type="InterPro" id="IPR047155">
    <property type="entry name" value="COMMD4/6/7/8"/>
</dbReference>
<dbReference type="EMBL" id="JAZGQO010000016">
    <property type="protein sequence ID" value="KAK6168524.1"/>
    <property type="molecule type" value="Genomic_DNA"/>
</dbReference>
<comment type="caution">
    <text evidence="5">The sequence shown here is derived from an EMBL/GenBank/DDBJ whole genome shotgun (WGS) entry which is preliminary data.</text>
</comment>
<dbReference type="Pfam" id="PF07258">
    <property type="entry name" value="COMM_domain"/>
    <property type="match status" value="1"/>
</dbReference>
<comment type="similarity">
    <text evidence="3">Belongs to the COMM domain-containing protein 6 family.</text>
</comment>
<reference evidence="5 6" key="1">
    <citation type="submission" date="2024-01" db="EMBL/GenBank/DDBJ databases">
        <title>The genome of the rayed Mediterranean limpet Patella caerulea (Linnaeus, 1758).</title>
        <authorList>
            <person name="Anh-Thu Weber A."/>
            <person name="Halstead-Nussloch G."/>
        </authorList>
    </citation>
    <scope>NUCLEOTIDE SEQUENCE [LARGE SCALE GENOMIC DNA]</scope>
    <source>
        <strain evidence="5">AATW-2023a</strain>
        <tissue evidence="5">Whole specimen</tissue>
    </source>
</reference>
<evidence type="ECO:0000256" key="1">
    <source>
        <dbReference type="ARBA" id="ARBA00039908"/>
    </source>
</evidence>
<accession>A0AAN8GJM1</accession>
<comment type="function">
    <text evidence="2">Scaffold protein in the commander complex that is essential for endosomal recycling of transmembrane cargos; the commander complex is composed of the CCC subcomplex and the retriever subcomplex. May modulate activity of cullin-RING E3 ubiquitin ligase (CRL) complexes. Down-regulates activation of NF-kappa-B. Inhibits TNF-induced NFKB1 activation.</text>
</comment>
<organism evidence="5 6">
    <name type="scientific">Patella caerulea</name>
    <name type="common">Rayed Mediterranean limpet</name>
    <dbReference type="NCBI Taxonomy" id="87958"/>
    <lineage>
        <taxon>Eukaryota</taxon>
        <taxon>Metazoa</taxon>
        <taxon>Spiralia</taxon>
        <taxon>Lophotrochozoa</taxon>
        <taxon>Mollusca</taxon>
        <taxon>Gastropoda</taxon>
        <taxon>Patellogastropoda</taxon>
        <taxon>Patelloidea</taxon>
        <taxon>Patellidae</taxon>
        <taxon>Patella</taxon>
    </lineage>
</organism>
<evidence type="ECO:0000256" key="3">
    <source>
        <dbReference type="ARBA" id="ARBA00093468"/>
    </source>
</evidence>
<evidence type="ECO:0000256" key="2">
    <source>
        <dbReference type="ARBA" id="ARBA00093393"/>
    </source>
</evidence>
<dbReference type="PANTHER" id="PTHR16231">
    <property type="entry name" value="COMM DOMAIN-CONTAINING PROTEIN 4-8 FAMILY MEMBER"/>
    <property type="match status" value="1"/>
</dbReference>
<dbReference type="Proteomes" id="UP001347796">
    <property type="component" value="Unassembled WGS sequence"/>
</dbReference>
<sequence>MADSANLLFPQGFTESLCFCEDISEELLLKICYDVLDFQQMKLESLPYDSYQNDVREMYSKDRIENIVRAISFIYRTATQSKETDNELRSRLLSLSVLSNNKINIILQGWQKEGKQLLLTDSAMKDINVGKLLDIKWKIGMSVSSSECKQLNSSFVSMVIIVADQSGKAKHHSLEMTLKQFRNFSNQLKEMAKLIDAV</sequence>
<feature type="domain" description="COMM" evidence="4">
    <location>
        <begin position="131"/>
        <end position="198"/>
    </location>
</feature>
<evidence type="ECO:0000259" key="4">
    <source>
        <dbReference type="PROSITE" id="PS51269"/>
    </source>
</evidence>
<dbReference type="InterPro" id="IPR017920">
    <property type="entry name" value="COMM"/>
</dbReference>
<dbReference type="PROSITE" id="PS51269">
    <property type="entry name" value="COMM"/>
    <property type="match status" value="1"/>
</dbReference>
<protein>
    <recommendedName>
        <fullName evidence="1">COMM domain-containing protein 6</fullName>
    </recommendedName>
</protein>
<gene>
    <name evidence="5" type="ORF">SNE40_021037</name>
</gene>
<name>A0AAN8GJM1_PATCE</name>
<dbReference type="AlphaFoldDB" id="A0AAN8GJM1"/>
<keyword evidence="6" id="KW-1185">Reference proteome</keyword>
<proteinExistence type="inferred from homology"/>
<evidence type="ECO:0000313" key="6">
    <source>
        <dbReference type="Proteomes" id="UP001347796"/>
    </source>
</evidence>